<evidence type="ECO:0000313" key="2">
    <source>
        <dbReference type="EMBL" id="ROT79753.1"/>
    </source>
</evidence>
<keyword evidence="1" id="KW-0812">Transmembrane</keyword>
<reference evidence="2 3" key="2">
    <citation type="submission" date="2019-01" db="EMBL/GenBank/DDBJ databases">
        <title>The decoding of complex shrimp genome reveals the adaptation for benthos swimmer, frequently molting mechanism and breeding impact on genome.</title>
        <authorList>
            <person name="Sun Y."/>
            <person name="Gao Y."/>
            <person name="Yu Y."/>
        </authorList>
    </citation>
    <scope>NUCLEOTIDE SEQUENCE [LARGE SCALE GENOMIC DNA]</scope>
    <source>
        <tissue evidence="2">Muscle</tissue>
    </source>
</reference>
<reference evidence="2 3" key="1">
    <citation type="submission" date="2018-04" db="EMBL/GenBank/DDBJ databases">
        <authorList>
            <person name="Zhang X."/>
            <person name="Yuan J."/>
            <person name="Li F."/>
            <person name="Xiang J."/>
        </authorList>
    </citation>
    <scope>NUCLEOTIDE SEQUENCE [LARGE SCALE GENOMIC DNA]</scope>
    <source>
        <tissue evidence="2">Muscle</tissue>
    </source>
</reference>
<feature type="transmembrane region" description="Helical" evidence="1">
    <location>
        <begin position="316"/>
        <end position="344"/>
    </location>
</feature>
<keyword evidence="3" id="KW-1185">Reference proteome</keyword>
<keyword evidence="1" id="KW-1133">Transmembrane helix</keyword>
<feature type="transmembrane region" description="Helical" evidence="1">
    <location>
        <begin position="254"/>
        <end position="272"/>
    </location>
</feature>
<keyword evidence="1" id="KW-0472">Membrane</keyword>
<feature type="transmembrane region" description="Helical" evidence="1">
    <location>
        <begin position="21"/>
        <end position="42"/>
    </location>
</feature>
<accession>A0A423TTH5</accession>
<gene>
    <name evidence="2" type="ORF">C7M84_001529</name>
</gene>
<dbReference type="AlphaFoldDB" id="A0A423TTH5"/>
<feature type="transmembrane region" description="Helical" evidence="1">
    <location>
        <begin position="574"/>
        <end position="594"/>
    </location>
</feature>
<evidence type="ECO:0000256" key="1">
    <source>
        <dbReference type="SAM" id="Phobius"/>
    </source>
</evidence>
<name>A0A423TTH5_PENVA</name>
<protein>
    <submittedName>
        <fullName evidence="2">Uncharacterized protein</fullName>
    </submittedName>
</protein>
<proteinExistence type="predicted"/>
<feature type="transmembrane region" description="Helical" evidence="1">
    <location>
        <begin position="219"/>
        <end position="242"/>
    </location>
</feature>
<feature type="transmembrane region" description="Helical" evidence="1">
    <location>
        <begin position="435"/>
        <end position="456"/>
    </location>
</feature>
<feature type="transmembrane region" description="Helical" evidence="1">
    <location>
        <begin position="601"/>
        <end position="621"/>
    </location>
</feature>
<feature type="transmembrane region" description="Helical" evidence="1">
    <location>
        <begin position="533"/>
        <end position="554"/>
    </location>
</feature>
<feature type="transmembrane region" description="Helical" evidence="1">
    <location>
        <begin position="364"/>
        <end position="384"/>
    </location>
</feature>
<evidence type="ECO:0000313" key="3">
    <source>
        <dbReference type="Proteomes" id="UP000283509"/>
    </source>
</evidence>
<feature type="transmembrane region" description="Helical" evidence="1">
    <location>
        <begin position="633"/>
        <end position="655"/>
    </location>
</feature>
<sequence>MLYSSFLPLSIRPSRIDLRQFRHPPLSVVSHCFPLLILSLFLTTPRSLRTTLCSTSAHVVTSSSHLASSPLPFSLSFTPSLSLPSLVHPYPHLIFSFLYSHLSLSTRSPMFTLSPLSHLCSLYSLTRFTSSALTLCLHSLLTRFRCPTRLFTLALSVTSHSSVTSLSLSLFPLALPSSPVLLLSLLLTRFLSRLFSAYTSHLVCTPLSTAHVNSHSLSVTLLVLLSCSFTSSPLPLALLLLCSPLASNSLCHSLPLALLAPSSPTLLLPLFSYTSLPFSLLRFLSPYFLLTSPFLPVLLEFFLLRFFSSLFPLRSLFLSLLLAPFLSYHLPLPFLSSLFPFAFLYFTSCPLSPPFHSHFVPSPFLPSLSLPTYPLSVLLVSLLLTSRFPLSASSPYLPLTLSTSLALLFTLLTTLSLPSLLPSLLCFTSVSSTSLLPHLSVLSFFPYSLSFSLPLAHTFTRSSLPLLHSLPPLPLSLPLPLSTHILIPLLTYLSLHIFASLPTSLSPHHHSPLSLSLFLTLLSFVSHSRSLTLVLLLTTLTLCYISTHPSLLIFTGLKLAPLTLLNPTSPHLSFALVISLSSLYLALSPFLYLFRFLFSLTFTFLSALSPCSPSLSLLSPYPSHSPFHFLSPFLPLPLPILSLLFPFLFLSLPFISFPSAYFQFTPACHIFPPSP</sequence>
<feature type="transmembrane region" description="Helical" evidence="1">
    <location>
        <begin position="396"/>
        <end position="415"/>
    </location>
</feature>
<dbReference type="EMBL" id="QCYY01001195">
    <property type="protein sequence ID" value="ROT79753.1"/>
    <property type="molecule type" value="Genomic_DNA"/>
</dbReference>
<organism evidence="2 3">
    <name type="scientific">Penaeus vannamei</name>
    <name type="common">Whiteleg shrimp</name>
    <name type="synonym">Litopenaeus vannamei</name>
    <dbReference type="NCBI Taxonomy" id="6689"/>
    <lineage>
        <taxon>Eukaryota</taxon>
        <taxon>Metazoa</taxon>
        <taxon>Ecdysozoa</taxon>
        <taxon>Arthropoda</taxon>
        <taxon>Crustacea</taxon>
        <taxon>Multicrustacea</taxon>
        <taxon>Malacostraca</taxon>
        <taxon>Eumalacostraca</taxon>
        <taxon>Eucarida</taxon>
        <taxon>Decapoda</taxon>
        <taxon>Dendrobranchiata</taxon>
        <taxon>Penaeoidea</taxon>
        <taxon>Penaeidae</taxon>
        <taxon>Penaeus</taxon>
    </lineage>
</organism>
<dbReference type="Proteomes" id="UP000283509">
    <property type="component" value="Unassembled WGS sequence"/>
</dbReference>
<comment type="caution">
    <text evidence="2">The sequence shown here is derived from an EMBL/GenBank/DDBJ whole genome shotgun (WGS) entry which is preliminary data.</text>
</comment>